<keyword evidence="2 7" id="KW-0597">Phosphoprotein</keyword>
<dbReference type="Pfam" id="PF00072">
    <property type="entry name" value="Response_reg"/>
    <property type="match status" value="1"/>
</dbReference>
<dbReference type="GO" id="GO:0003677">
    <property type="term" value="F:DNA binding"/>
    <property type="evidence" value="ECO:0007669"/>
    <property type="project" value="UniProtKB-KW"/>
</dbReference>
<evidence type="ECO:0000256" key="6">
    <source>
        <dbReference type="ARBA" id="ARBA00024867"/>
    </source>
</evidence>
<dbReference type="Gene3D" id="3.40.50.2300">
    <property type="match status" value="1"/>
</dbReference>
<dbReference type="SUPFAM" id="SSF46894">
    <property type="entry name" value="C-terminal effector domain of the bipartite response regulators"/>
    <property type="match status" value="1"/>
</dbReference>
<dbReference type="InterPro" id="IPR039420">
    <property type="entry name" value="WalR-like"/>
</dbReference>
<protein>
    <recommendedName>
        <fullName evidence="1">Stage 0 sporulation protein A homolog</fullName>
    </recommendedName>
</protein>
<dbReference type="CDD" id="cd06170">
    <property type="entry name" value="LuxR_C_like"/>
    <property type="match status" value="1"/>
</dbReference>
<dbReference type="EMBL" id="PIUK01000241">
    <property type="protein sequence ID" value="MBY6277767.1"/>
    <property type="molecule type" value="Genomic_DNA"/>
</dbReference>
<keyword evidence="4 10" id="KW-0238">DNA-binding</keyword>
<organism evidence="10 11">
    <name type="scientific">Symbiobacterium thermophilum</name>
    <dbReference type="NCBI Taxonomy" id="2734"/>
    <lineage>
        <taxon>Bacteria</taxon>
        <taxon>Bacillati</taxon>
        <taxon>Bacillota</taxon>
        <taxon>Clostridia</taxon>
        <taxon>Eubacteriales</taxon>
        <taxon>Symbiobacteriaceae</taxon>
        <taxon>Symbiobacterium</taxon>
    </lineage>
</organism>
<dbReference type="InterPro" id="IPR016032">
    <property type="entry name" value="Sig_transdc_resp-reg_C-effctor"/>
</dbReference>
<dbReference type="SMART" id="SM00448">
    <property type="entry name" value="REC"/>
    <property type="match status" value="1"/>
</dbReference>
<dbReference type="GO" id="GO:0000160">
    <property type="term" value="P:phosphorelay signal transduction system"/>
    <property type="evidence" value="ECO:0007669"/>
    <property type="project" value="InterPro"/>
</dbReference>
<evidence type="ECO:0000256" key="7">
    <source>
        <dbReference type="PROSITE-ProRule" id="PRU00169"/>
    </source>
</evidence>
<feature type="domain" description="HTH luxR-type" evidence="8">
    <location>
        <begin position="143"/>
        <end position="208"/>
    </location>
</feature>
<dbReference type="PRINTS" id="PR00038">
    <property type="entry name" value="HTHLUXR"/>
</dbReference>
<dbReference type="PANTHER" id="PTHR43214">
    <property type="entry name" value="TWO-COMPONENT RESPONSE REGULATOR"/>
    <property type="match status" value="1"/>
</dbReference>
<dbReference type="PROSITE" id="PS50110">
    <property type="entry name" value="RESPONSE_REGULATORY"/>
    <property type="match status" value="1"/>
</dbReference>
<dbReference type="PANTHER" id="PTHR43214:SF37">
    <property type="entry name" value="TRANSCRIPTIONAL REGULATORY PROTEIN YDFI"/>
    <property type="match status" value="1"/>
</dbReference>
<evidence type="ECO:0000256" key="1">
    <source>
        <dbReference type="ARBA" id="ARBA00018672"/>
    </source>
</evidence>
<dbReference type="SUPFAM" id="SSF52172">
    <property type="entry name" value="CheY-like"/>
    <property type="match status" value="1"/>
</dbReference>
<keyword evidence="5" id="KW-0804">Transcription</keyword>
<evidence type="ECO:0000256" key="5">
    <source>
        <dbReference type="ARBA" id="ARBA00023163"/>
    </source>
</evidence>
<evidence type="ECO:0000313" key="10">
    <source>
        <dbReference type="EMBL" id="MBY6277767.1"/>
    </source>
</evidence>
<evidence type="ECO:0000313" key="11">
    <source>
        <dbReference type="Proteomes" id="UP000732377"/>
    </source>
</evidence>
<proteinExistence type="predicted"/>
<dbReference type="SMART" id="SM00421">
    <property type="entry name" value="HTH_LUXR"/>
    <property type="match status" value="1"/>
</dbReference>
<evidence type="ECO:0000256" key="2">
    <source>
        <dbReference type="ARBA" id="ARBA00022553"/>
    </source>
</evidence>
<dbReference type="GO" id="GO:0006355">
    <property type="term" value="P:regulation of DNA-templated transcription"/>
    <property type="evidence" value="ECO:0007669"/>
    <property type="project" value="InterPro"/>
</dbReference>
<evidence type="ECO:0000256" key="3">
    <source>
        <dbReference type="ARBA" id="ARBA00023015"/>
    </source>
</evidence>
<evidence type="ECO:0000256" key="4">
    <source>
        <dbReference type="ARBA" id="ARBA00023125"/>
    </source>
</evidence>
<accession>A0A953I6I0</accession>
<dbReference type="PROSITE" id="PS50043">
    <property type="entry name" value="HTH_LUXR_2"/>
    <property type="match status" value="1"/>
</dbReference>
<evidence type="ECO:0000259" key="9">
    <source>
        <dbReference type="PROSITE" id="PS50110"/>
    </source>
</evidence>
<dbReference type="Proteomes" id="UP000732377">
    <property type="component" value="Unassembled WGS sequence"/>
</dbReference>
<dbReference type="InterPro" id="IPR011006">
    <property type="entry name" value="CheY-like_superfamily"/>
</dbReference>
<dbReference type="AlphaFoldDB" id="A0A953I6I0"/>
<comment type="caution">
    <text evidence="10">The sequence shown here is derived from an EMBL/GenBank/DDBJ whole genome shotgun (WGS) entry which is preliminary data.</text>
</comment>
<feature type="modified residue" description="4-aspartylphosphate" evidence="7">
    <location>
        <position position="54"/>
    </location>
</feature>
<reference evidence="10" key="1">
    <citation type="submission" date="2017-11" db="EMBL/GenBank/DDBJ databases">
        <title>Three new genomes from thermophilic consortium.</title>
        <authorList>
            <person name="Quaggio R."/>
            <person name="Amgarten D."/>
            <person name="Setubal J.C."/>
        </authorList>
    </citation>
    <scope>NUCLEOTIDE SEQUENCE</scope>
    <source>
        <strain evidence="10">ZCTH01-B2</strain>
    </source>
</reference>
<evidence type="ECO:0000259" key="8">
    <source>
        <dbReference type="PROSITE" id="PS50043"/>
    </source>
</evidence>
<gene>
    <name evidence="10" type="ORF">CWE10_16485</name>
</gene>
<dbReference type="InterPro" id="IPR001789">
    <property type="entry name" value="Sig_transdc_resp-reg_receiver"/>
</dbReference>
<dbReference type="CDD" id="cd17535">
    <property type="entry name" value="REC_NarL-like"/>
    <property type="match status" value="1"/>
</dbReference>
<comment type="function">
    <text evidence="6">May play the central regulatory role in sporulation. It may be an element of the effector pathway responsible for the activation of sporulation genes in response to nutritional stress. Spo0A may act in concert with spo0H (a sigma factor) to control the expression of some genes that are critical to the sporulation process.</text>
</comment>
<dbReference type="InterPro" id="IPR058245">
    <property type="entry name" value="NreC/VraR/RcsB-like_REC"/>
</dbReference>
<feature type="domain" description="Response regulatory" evidence="9">
    <location>
        <begin position="3"/>
        <end position="119"/>
    </location>
</feature>
<dbReference type="PROSITE" id="PS00622">
    <property type="entry name" value="HTH_LUXR_1"/>
    <property type="match status" value="1"/>
</dbReference>
<keyword evidence="3" id="KW-0805">Transcription regulation</keyword>
<sequence>MIRLLIVDDHKMVREGLKIYLSTEPDIVVVGEAENGEEAARLTAELKPDVILMDLIMPRVDGIEGTKRCLEVHPGVRVIVLTSMPDDELVVPAIRAGALSYVLKDIAADELAETIRKAVSGQPTLHPVAAQRMMQELTAPPKASAGMEEITPRELEVLKLIAQGLSNKEIGERLFIGERTVKTHVSHLLEKLQLQDRTQLAIYALQNKLV</sequence>
<name>A0A953I6I0_SYMTR</name>
<dbReference type="Pfam" id="PF00196">
    <property type="entry name" value="GerE"/>
    <property type="match status" value="1"/>
</dbReference>
<dbReference type="InterPro" id="IPR000792">
    <property type="entry name" value="Tscrpt_reg_LuxR_C"/>
</dbReference>